<dbReference type="EMBL" id="CAADFS010000004">
    <property type="protein sequence ID" value="VFK38476.1"/>
    <property type="molecule type" value="Genomic_DNA"/>
</dbReference>
<reference evidence="1" key="1">
    <citation type="submission" date="2019-02" db="EMBL/GenBank/DDBJ databases">
        <authorList>
            <person name="Gruber-Vodicka R. H."/>
            <person name="Seah K. B. B."/>
        </authorList>
    </citation>
    <scope>NUCLEOTIDE SEQUENCE</scope>
    <source>
        <strain evidence="1">BECK_BZ123</strain>
    </source>
</reference>
<gene>
    <name evidence="1" type="ORF">BECKTC1821D_GA0114238_100490</name>
</gene>
<dbReference type="AlphaFoldDB" id="A0A450YAA9"/>
<name>A0A450YAA9_9GAMM</name>
<accession>A0A450YAA9</accession>
<organism evidence="1">
    <name type="scientific">Candidatus Kentrum sp. TC</name>
    <dbReference type="NCBI Taxonomy" id="2126339"/>
    <lineage>
        <taxon>Bacteria</taxon>
        <taxon>Pseudomonadati</taxon>
        <taxon>Pseudomonadota</taxon>
        <taxon>Gammaproteobacteria</taxon>
        <taxon>Candidatus Kentrum</taxon>
    </lineage>
</organism>
<evidence type="ECO:0000313" key="1">
    <source>
        <dbReference type="EMBL" id="VFK38476.1"/>
    </source>
</evidence>
<proteinExistence type="predicted"/>
<sequence length="110" mass="12033">MRSEHADFHRGQRLDAASSIRAGYPFVFLDLYPFVELFLASRRATICAIPERLKTTLAIMKPQRLGVSTKNIPNQPSNASISCFAATVGGISPLTTSCSMRARVAFTPIC</sequence>
<protein>
    <submittedName>
        <fullName evidence="1">Uncharacterized protein</fullName>
    </submittedName>
</protein>